<dbReference type="PANTHER" id="PTHR36166:SF1">
    <property type="entry name" value="SRPBCC DOMAIN-CONTAINING PROTEIN"/>
    <property type="match status" value="1"/>
</dbReference>
<dbReference type="Gene3D" id="3.30.530.20">
    <property type="match status" value="1"/>
</dbReference>
<dbReference type="InterPro" id="IPR019587">
    <property type="entry name" value="Polyketide_cyclase/dehydratase"/>
</dbReference>
<protein>
    <submittedName>
        <fullName evidence="1">SRPBCC domain-containing protein</fullName>
    </submittedName>
</protein>
<comment type="caution">
    <text evidence="1">The sequence shown here is derived from an EMBL/GenBank/DDBJ whole genome shotgun (WGS) entry which is preliminary data.</text>
</comment>
<dbReference type="PANTHER" id="PTHR36166">
    <property type="entry name" value="CHROMOSOME 9, WHOLE GENOME SHOTGUN SEQUENCE"/>
    <property type="match status" value="1"/>
</dbReference>
<dbReference type="InterPro" id="IPR023393">
    <property type="entry name" value="START-like_dom_sf"/>
</dbReference>
<sequence length="157" mass="17377">MKEILTSIEIAAAPERVWDVLTDFEAYDEWNPFLRVVGRPNVGSRPRVRLTPPNGRSMAFRPEVTVVEPNRELRWLGHLYVSGLFDGEHRFVLEPLDGGARTRFVHAETFGGALAGPLLWMARDDTRAGFEAMNDALKRRAESDAVVGGATAATAAE</sequence>
<keyword evidence="2" id="KW-1185">Reference proteome</keyword>
<dbReference type="Proteomes" id="UP001254813">
    <property type="component" value="Unassembled WGS sequence"/>
</dbReference>
<dbReference type="CDD" id="cd07822">
    <property type="entry name" value="SRPBCC_4"/>
    <property type="match status" value="1"/>
</dbReference>
<dbReference type="RefSeq" id="WP_310929840.1">
    <property type="nucleotide sequence ID" value="NZ_JAMQOQ010000005.1"/>
</dbReference>
<proteinExistence type="predicted"/>
<evidence type="ECO:0000313" key="1">
    <source>
        <dbReference type="EMBL" id="MDS0295869.1"/>
    </source>
</evidence>
<organism evidence="1 2">
    <name type="scientific">Halogeometricum luteum</name>
    <dbReference type="NCBI Taxonomy" id="2950537"/>
    <lineage>
        <taxon>Archaea</taxon>
        <taxon>Methanobacteriati</taxon>
        <taxon>Methanobacteriota</taxon>
        <taxon>Stenosarchaea group</taxon>
        <taxon>Halobacteria</taxon>
        <taxon>Halobacteriales</taxon>
        <taxon>Haloferacaceae</taxon>
        <taxon>Halogeometricum</taxon>
    </lineage>
</organism>
<dbReference type="EMBL" id="JAMQOQ010000005">
    <property type="protein sequence ID" value="MDS0295869.1"/>
    <property type="molecule type" value="Genomic_DNA"/>
</dbReference>
<evidence type="ECO:0000313" key="2">
    <source>
        <dbReference type="Proteomes" id="UP001254813"/>
    </source>
</evidence>
<reference evidence="1 2" key="1">
    <citation type="submission" date="2022-06" db="EMBL/GenBank/DDBJ databases">
        <title>Halogeometricum sp. a new haloarchaeum isolate from saline soil.</title>
        <authorList>
            <person name="Strakova D."/>
            <person name="Galisteo C."/>
            <person name="Sanchez-Porro C."/>
            <person name="Ventosa A."/>
        </authorList>
    </citation>
    <scope>NUCLEOTIDE SEQUENCE [LARGE SCALE GENOMIC DNA]</scope>
    <source>
        <strain evidence="2">S3BR25-2</strain>
    </source>
</reference>
<dbReference type="Pfam" id="PF10604">
    <property type="entry name" value="Polyketide_cyc2"/>
    <property type="match status" value="1"/>
</dbReference>
<name>A0ABU2G6L4_9EURY</name>
<dbReference type="SUPFAM" id="SSF55961">
    <property type="entry name" value="Bet v1-like"/>
    <property type="match status" value="1"/>
</dbReference>
<gene>
    <name evidence="1" type="ORF">NDI79_16980</name>
</gene>
<accession>A0ABU2G6L4</accession>